<proteinExistence type="predicted"/>
<protein>
    <recommendedName>
        <fullName evidence="2">DinB superfamily protein</fullName>
    </recommendedName>
</protein>
<dbReference type="Pfam" id="PF07609">
    <property type="entry name" value="DUF1572"/>
    <property type="match status" value="1"/>
</dbReference>
<evidence type="ECO:0000313" key="1">
    <source>
        <dbReference type="EMBL" id="BFM45296.1"/>
    </source>
</evidence>
<name>A0AAT9H750_9FLAO</name>
<dbReference type="InterPro" id="IPR034660">
    <property type="entry name" value="DinB/YfiT-like"/>
</dbReference>
<dbReference type="InterPro" id="IPR011466">
    <property type="entry name" value="DUF1572"/>
</dbReference>
<evidence type="ECO:0008006" key="2">
    <source>
        <dbReference type="Google" id="ProtNLM"/>
    </source>
</evidence>
<dbReference type="AlphaFoldDB" id="A0AAT9H750"/>
<reference evidence="1" key="1">
    <citation type="submission" date="2024-05" db="EMBL/GenBank/DDBJ databases">
        <title>Whole-Genome Sequence of CFS9, a Potential Fish Probiotic Isolated from the Body Surface of Silurus asotus.</title>
        <authorList>
            <person name="Kojima M."/>
            <person name="Tobioka K."/>
            <person name="Yokota K."/>
            <person name="Nakatani H."/>
            <person name="Hori K."/>
            <person name="Tamaru Y."/>
            <person name="Okazaki F."/>
        </authorList>
    </citation>
    <scope>NUCLEOTIDE SEQUENCE</scope>
    <source>
        <strain evidence="1">CFS9</strain>
    </source>
</reference>
<dbReference type="RefSeq" id="WP_369616294.1">
    <property type="nucleotide sequence ID" value="NZ_AP031573.1"/>
</dbReference>
<gene>
    <name evidence="1" type="ORF">CFS9_39370</name>
</gene>
<accession>A0AAT9H750</accession>
<organism evidence="1">
    <name type="scientific">Flavobacterium sp. CFS9</name>
    <dbReference type="NCBI Taxonomy" id="3143118"/>
    <lineage>
        <taxon>Bacteria</taxon>
        <taxon>Pseudomonadati</taxon>
        <taxon>Bacteroidota</taxon>
        <taxon>Flavobacteriia</taxon>
        <taxon>Flavobacteriales</taxon>
        <taxon>Flavobacteriaceae</taxon>
        <taxon>Flavobacterium</taxon>
    </lineage>
</organism>
<dbReference type="Gene3D" id="1.20.120.450">
    <property type="entry name" value="dinb family like domain"/>
    <property type="match status" value="1"/>
</dbReference>
<sequence>MTTEELISFFERDLDKLISEIELYKEEENIWKVERSISNPAGNLALHLVGNLNEFIGKYIGHTNYIRDRDLEFAQKNVARTKIIEMIKDTQKMIRTSISMLSKEELEKDYPILKFSESCTTEYLLVHLMTHLTYHLGQINYHRRLIEK</sequence>
<dbReference type="SUPFAM" id="SSF109854">
    <property type="entry name" value="DinB/YfiT-like putative metalloenzymes"/>
    <property type="match status" value="1"/>
</dbReference>
<dbReference type="EMBL" id="AP031573">
    <property type="protein sequence ID" value="BFM45296.1"/>
    <property type="molecule type" value="Genomic_DNA"/>
</dbReference>